<proteinExistence type="predicted"/>
<dbReference type="EMBL" id="LR796781">
    <property type="protein sequence ID" value="CAB4165955.1"/>
    <property type="molecule type" value="Genomic_DNA"/>
</dbReference>
<gene>
    <name evidence="2" type="ORF">UFOVP845_2</name>
</gene>
<keyword evidence="1" id="KW-0472">Membrane</keyword>
<sequence length="34" mass="3666">MKYRIRDAIADLIGVIAIFGVGYGLLLIGLGMGW</sequence>
<evidence type="ECO:0000256" key="1">
    <source>
        <dbReference type="SAM" id="Phobius"/>
    </source>
</evidence>
<accession>A0A6J5PA40</accession>
<keyword evidence="1" id="KW-0812">Transmembrane</keyword>
<reference evidence="2" key="1">
    <citation type="submission" date="2020-04" db="EMBL/GenBank/DDBJ databases">
        <authorList>
            <person name="Chiriac C."/>
            <person name="Salcher M."/>
            <person name="Ghai R."/>
            <person name="Kavagutti S V."/>
        </authorList>
    </citation>
    <scope>NUCLEOTIDE SEQUENCE</scope>
</reference>
<keyword evidence="1" id="KW-1133">Transmembrane helix</keyword>
<name>A0A6J5PA40_9CAUD</name>
<feature type="transmembrane region" description="Helical" evidence="1">
    <location>
        <begin position="12"/>
        <end position="32"/>
    </location>
</feature>
<protein>
    <submittedName>
        <fullName evidence="2">Uncharacterized protein</fullName>
    </submittedName>
</protein>
<evidence type="ECO:0000313" key="2">
    <source>
        <dbReference type="EMBL" id="CAB4165955.1"/>
    </source>
</evidence>
<organism evidence="2">
    <name type="scientific">uncultured Caudovirales phage</name>
    <dbReference type="NCBI Taxonomy" id="2100421"/>
    <lineage>
        <taxon>Viruses</taxon>
        <taxon>Duplodnaviria</taxon>
        <taxon>Heunggongvirae</taxon>
        <taxon>Uroviricota</taxon>
        <taxon>Caudoviricetes</taxon>
        <taxon>Peduoviridae</taxon>
        <taxon>Maltschvirus</taxon>
        <taxon>Maltschvirus maltsch</taxon>
    </lineage>
</organism>